<accession>A0A0C3PQB6</accession>
<keyword evidence="8" id="KW-1185">Reference proteome</keyword>
<dbReference type="GO" id="GO:0051865">
    <property type="term" value="P:protein autoubiquitination"/>
    <property type="evidence" value="ECO:0007669"/>
    <property type="project" value="TreeGrafter"/>
</dbReference>
<dbReference type="Gene3D" id="3.30.40.10">
    <property type="entry name" value="Zinc/RING finger domain, C3HC4 (zinc finger)"/>
    <property type="match status" value="1"/>
</dbReference>
<dbReference type="STRING" id="870435.A0A0C3PQB6"/>
<reference evidence="8" key="2">
    <citation type="submission" date="2015-01" db="EMBL/GenBank/DDBJ databases">
        <title>Evolutionary Origins and Diversification of the Mycorrhizal Mutualists.</title>
        <authorList>
            <consortium name="DOE Joint Genome Institute"/>
            <consortium name="Mycorrhizal Genomics Consortium"/>
            <person name="Kohler A."/>
            <person name="Kuo A."/>
            <person name="Nagy L.G."/>
            <person name="Floudas D."/>
            <person name="Copeland A."/>
            <person name="Barry K.W."/>
            <person name="Cichocki N."/>
            <person name="Veneault-Fourrey C."/>
            <person name="LaButti K."/>
            <person name="Lindquist E.A."/>
            <person name="Lipzen A."/>
            <person name="Lundell T."/>
            <person name="Morin E."/>
            <person name="Murat C."/>
            <person name="Riley R."/>
            <person name="Ohm R."/>
            <person name="Sun H."/>
            <person name="Tunlid A."/>
            <person name="Henrissat B."/>
            <person name="Grigoriev I.V."/>
            <person name="Hibbett D.S."/>
            <person name="Martin F."/>
        </authorList>
    </citation>
    <scope>NUCLEOTIDE SEQUENCE [LARGE SCALE GENOMIC DNA]</scope>
    <source>
        <strain evidence="8">Marx 270</strain>
    </source>
</reference>
<dbReference type="EMBL" id="KN831950">
    <property type="protein sequence ID" value="KIO11181.1"/>
    <property type="molecule type" value="Genomic_DNA"/>
</dbReference>
<dbReference type="PANTHER" id="PTHR12109:SF3">
    <property type="entry name" value="RING FINGER PROTEIN 141"/>
    <property type="match status" value="1"/>
</dbReference>
<keyword evidence="2 4" id="KW-0863">Zinc-finger</keyword>
<feature type="domain" description="RING-type" evidence="6">
    <location>
        <begin position="100"/>
        <end position="153"/>
    </location>
</feature>
<evidence type="ECO:0000256" key="5">
    <source>
        <dbReference type="SAM" id="MobiDB-lite"/>
    </source>
</evidence>
<dbReference type="Proteomes" id="UP000054217">
    <property type="component" value="Unassembled WGS sequence"/>
</dbReference>
<dbReference type="GO" id="GO:0004842">
    <property type="term" value="F:ubiquitin-protein transferase activity"/>
    <property type="evidence" value="ECO:0007669"/>
    <property type="project" value="TreeGrafter"/>
</dbReference>
<dbReference type="InterPro" id="IPR018957">
    <property type="entry name" value="Znf_C3HC4_RING-type"/>
</dbReference>
<dbReference type="GO" id="GO:0008270">
    <property type="term" value="F:zinc ion binding"/>
    <property type="evidence" value="ECO:0007669"/>
    <property type="project" value="UniProtKB-KW"/>
</dbReference>
<dbReference type="SMART" id="SM00184">
    <property type="entry name" value="RING"/>
    <property type="match status" value="1"/>
</dbReference>
<reference evidence="7 8" key="1">
    <citation type="submission" date="2014-04" db="EMBL/GenBank/DDBJ databases">
        <authorList>
            <consortium name="DOE Joint Genome Institute"/>
            <person name="Kuo A."/>
            <person name="Kohler A."/>
            <person name="Costa M.D."/>
            <person name="Nagy L.G."/>
            <person name="Floudas D."/>
            <person name="Copeland A."/>
            <person name="Barry K.W."/>
            <person name="Cichocki N."/>
            <person name="Veneault-Fourrey C."/>
            <person name="LaButti K."/>
            <person name="Lindquist E.A."/>
            <person name="Lipzen A."/>
            <person name="Lundell T."/>
            <person name="Morin E."/>
            <person name="Murat C."/>
            <person name="Sun H."/>
            <person name="Tunlid A."/>
            <person name="Henrissat B."/>
            <person name="Grigoriev I.V."/>
            <person name="Hibbett D.S."/>
            <person name="Martin F."/>
            <person name="Nordberg H.P."/>
            <person name="Cantor M.N."/>
            <person name="Hua S.X."/>
        </authorList>
    </citation>
    <scope>NUCLEOTIDE SEQUENCE [LARGE SCALE GENOMIC DNA]</scope>
    <source>
        <strain evidence="7 8">Marx 270</strain>
    </source>
</reference>
<dbReference type="InterPro" id="IPR001841">
    <property type="entry name" value="Znf_RING"/>
</dbReference>
<evidence type="ECO:0000313" key="7">
    <source>
        <dbReference type="EMBL" id="KIO11181.1"/>
    </source>
</evidence>
<evidence type="ECO:0000256" key="3">
    <source>
        <dbReference type="ARBA" id="ARBA00022833"/>
    </source>
</evidence>
<evidence type="ECO:0000256" key="4">
    <source>
        <dbReference type="PROSITE-ProRule" id="PRU00175"/>
    </source>
</evidence>
<organism evidence="7 8">
    <name type="scientific">Pisolithus tinctorius Marx 270</name>
    <dbReference type="NCBI Taxonomy" id="870435"/>
    <lineage>
        <taxon>Eukaryota</taxon>
        <taxon>Fungi</taxon>
        <taxon>Dikarya</taxon>
        <taxon>Basidiomycota</taxon>
        <taxon>Agaricomycotina</taxon>
        <taxon>Agaricomycetes</taxon>
        <taxon>Agaricomycetidae</taxon>
        <taxon>Boletales</taxon>
        <taxon>Sclerodermatineae</taxon>
        <taxon>Pisolithaceae</taxon>
        <taxon>Pisolithus</taxon>
    </lineage>
</organism>
<evidence type="ECO:0000259" key="6">
    <source>
        <dbReference type="PROSITE" id="PS50089"/>
    </source>
</evidence>
<evidence type="ECO:0000256" key="1">
    <source>
        <dbReference type="ARBA" id="ARBA00022723"/>
    </source>
</evidence>
<name>A0A0C3PQB6_PISTI</name>
<protein>
    <recommendedName>
        <fullName evidence="6">RING-type domain-containing protein</fullName>
    </recommendedName>
</protein>
<gene>
    <name evidence="7" type="ORF">M404DRAFT_127449</name>
</gene>
<feature type="non-terminal residue" evidence="7">
    <location>
        <position position="279"/>
    </location>
</feature>
<dbReference type="PROSITE" id="PS50089">
    <property type="entry name" value="ZF_RING_2"/>
    <property type="match status" value="1"/>
</dbReference>
<dbReference type="InterPro" id="IPR047126">
    <property type="entry name" value="RNF141-like"/>
</dbReference>
<proteinExistence type="predicted"/>
<dbReference type="Pfam" id="PF00097">
    <property type="entry name" value="zf-C3HC4"/>
    <property type="match status" value="1"/>
</dbReference>
<keyword evidence="1" id="KW-0479">Metal-binding</keyword>
<dbReference type="OrthoDB" id="6105938at2759"/>
<feature type="compositionally biased region" description="Polar residues" evidence="5">
    <location>
        <begin position="1"/>
        <end position="11"/>
    </location>
</feature>
<feature type="region of interest" description="Disordered" evidence="5">
    <location>
        <begin position="1"/>
        <end position="24"/>
    </location>
</feature>
<dbReference type="InterPro" id="IPR013083">
    <property type="entry name" value="Znf_RING/FYVE/PHD"/>
</dbReference>
<sequence length="279" mass="30817">MPADALTTSVPEVNDDAGETTDNPVVPSPVRGNHQITALRLDTYGATQNKGANDSEFVALPTTVSLETKVKQLTQELATKNDLLLSHQALLNQVQQAITCQICLEFMHKPYALSPCGHLACYDCLVQWFKAPPPDDRPIIPVTSRKKTCPHCRAVIRNRPIEIWGFKNIVQSVSKTNLVRNQSAAPSDPPENQNFNADPWANIFPRIPHGGRDVHNPARGEDVGMLDMEDGGIYRCLTCMHEIWNGVCTGCGCEYPGHRHHEDDDDVDLGYLVDDPSAE</sequence>
<dbReference type="PANTHER" id="PTHR12109">
    <property type="entry name" value="RING FINGER PROTEIN 141-RELATED"/>
    <property type="match status" value="1"/>
</dbReference>
<dbReference type="SUPFAM" id="SSF57850">
    <property type="entry name" value="RING/U-box"/>
    <property type="match status" value="1"/>
</dbReference>
<keyword evidence="3" id="KW-0862">Zinc</keyword>
<dbReference type="InParanoid" id="A0A0C3PQB6"/>
<evidence type="ECO:0000313" key="8">
    <source>
        <dbReference type="Proteomes" id="UP000054217"/>
    </source>
</evidence>
<dbReference type="AlphaFoldDB" id="A0A0C3PQB6"/>
<dbReference type="HOGENOM" id="CLU_087178_0_0_1"/>
<evidence type="ECO:0000256" key="2">
    <source>
        <dbReference type="ARBA" id="ARBA00022771"/>
    </source>
</evidence>